<accession>A0ABX0N7F9</accession>
<feature type="transmembrane region" description="Helical" evidence="2">
    <location>
        <begin position="128"/>
        <end position="150"/>
    </location>
</feature>
<keyword evidence="4" id="KW-1185">Reference proteome</keyword>
<dbReference type="EMBL" id="WHJG01000004">
    <property type="protein sequence ID" value="NHZ78809.1"/>
    <property type="molecule type" value="Genomic_DNA"/>
</dbReference>
<dbReference type="Proteomes" id="UP000621455">
    <property type="component" value="Unassembled WGS sequence"/>
</dbReference>
<keyword evidence="2" id="KW-1133">Transmembrane helix</keyword>
<comment type="caution">
    <text evidence="3">The sequence shown here is derived from an EMBL/GenBank/DDBJ whole genome shotgun (WGS) entry which is preliminary data.</text>
</comment>
<organism evidence="3 4">
    <name type="scientific">Massilia frigida</name>
    <dbReference type="NCBI Taxonomy" id="2609281"/>
    <lineage>
        <taxon>Bacteria</taxon>
        <taxon>Pseudomonadati</taxon>
        <taxon>Pseudomonadota</taxon>
        <taxon>Betaproteobacteria</taxon>
        <taxon>Burkholderiales</taxon>
        <taxon>Oxalobacteraceae</taxon>
        <taxon>Telluria group</taxon>
        <taxon>Massilia</taxon>
    </lineage>
</organism>
<keyword evidence="2" id="KW-0472">Membrane</keyword>
<feature type="coiled-coil region" evidence="1">
    <location>
        <begin position="43"/>
        <end position="101"/>
    </location>
</feature>
<protein>
    <submittedName>
        <fullName evidence="3">Uncharacterized protein</fullName>
    </submittedName>
</protein>
<dbReference type="RefSeq" id="WP_167085788.1">
    <property type="nucleotide sequence ID" value="NZ_WHJG01000004.1"/>
</dbReference>
<evidence type="ECO:0000313" key="3">
    <source>
        <dbReference type="EMBL" id="NHZ78809.1"/>
    </source>
</evidence>
<sequence>MNGLSREEIEARLAAQKGWTEARVSAIDMDVKTLIMCMDERDARMAERDQREAERRAERDRLEAEWRAEQRAERARLEAERRQQQIERDRLEAERRAEFEKRLDVRFAHIEQTGTKIKADMKDLKKTVIITAITATMATVFGVAAFNATLLSGMITSFESGKSATRAQGGKTFFRIPFGSAIKLAPTLHALVPR</sequence>
<evidence type="ECO:0000256" key="2">
    <source>
        <dbReference type="SAM" id="Phobius"/>
    </source>
</evidence>
<gene>
    <name evidence="3" type="ORF">F2P44_05880</name>
</gene>
<evidence type="ECO:0000313" key="4">
    <source>
        <dbReference type="Proteomes" id="UP000621455"/>
    </source>
</evidence>
<proteinExistence type="predicted"/>
<evidence type="ECO:0000256" key="1">
    <source>
        <dbReference type="SAM" id="Coils"/>
    </source>
</evidence>
<keyword evidence="2" id="KW-0812">Transmembrane</keyword>
<keyword evidence="1" id="KW-0175">Coiled coil</keyword>
<name>A0ABX0N7F9_9BURK</name>
<reference evidence="3 4" key="1">
    <citation type="submission" date="2019-10" db="EMBL/GenBank/DDBJ databases">
        <title>Taxonomy of Antarctic Massilia spp.: description of Massilia rubra sp. nov., Massilia aquatica sp. nov., Massilia mucilaginosa sp. nov., Massilia frigida sp. nov. isolated from streams, lakes and regoliths.</title>
        <authorList>
            <person name="Holochova P."/>
            <person name="Sedlacek I."/>
            <person name="Kralova S."/>
            <person name="Maslanova I."/>
            <person name="Busse H.-J."/>
            <person name="Stankova E."/>
            <person name="Vrbovska V."/>
            <person name="Kovarovic V."/>
            <person name="Bartak M."/>
            <person name="Svec P."/>
            <person name="Pantucek R."/>
        </authorList>
    </citation>
    <scope>NUCLEOTIDE SEQUENCE [LARGE SCALE GENOMIC DNA]</scope>
    <source>
        <strain evidence="3 4">CCM 8695</strain>
    </source>
</reference>